<reference evidence="1" key="2">
    <citation type="submission" date="2023-01" db="EMBL/GenBank/DDBJ databases">
        <authorList>
            <person name="Sun Q."/>
            <person name="Evtushenko L."/>
        </authorList>
    </citation>
    <scope>NUCLEOTIDE SEQUENCE</scope>
    <source>
        <strain evidence="1">VKM Ac-1958</strain>
    </source>
</reference>
<protein>
    <recommendedName>
        <fullName evidence="3">SMI1/KNR4 family protein</fullName>
    </recommendedName>
</protein>
<organism evidence="1 2">
    <name type="scientific">Microbacterium keratanolyticum</name>
    <dbReference type="NCBI Taxonomy" id="67574"/>
    <lineage>
        <taxon>Bacteria</taxon>
        <taxon>Bacillati</taxon>
        <taxon>Actinomycetota</taxon>
        <taxon>Actinomycetes</taxon>
        <taxon>Micrococcales</taxon>
        <taxon>Microbacteriaceae</taxon>
        <taxon>Microbacterium</taxon>
    </lineage>
</organism>
<sequence length="126" mass="13227">MRSSYGSGRPIPEDEARTVFADTGIVPDADYLEFIGRWGGCFAGIAVHAWDQSPLLGTTTCLELTASAREAYGDLIDGVVFADDGAGNPIWVSPGGPVQLVDHDRAGAVTVLAGSFRALLDENADD</sequence>
<keyword evidence="2" id="KW-1185">Reference proteome</keyword>
<name>A0A9W6M9M7_9MICO</name>
<evidence type="ECO:0000313" key="1">
    <source>
        <dbReference type="EMBL" id="GLK02466.1"/>
    </source>
</evidence>
<proteinExistence type="predicted"/>
<comment type="caution">
    <text evidence="1">The sequence shown here is derived from an EMBL/GenBank/DDBJ whole genome shotgun (WGS) entry which is preliminary data.</text>
</comment>
<dbReference type="Proteomes" id="UP001142325">
    <property type="component" value="Unassembled WGS sequence"/>
</dbReference>
<evidence type="ECO:0000313" key="2">
    <source>
        <dbReference type="Proteomes" id="UP001142325"/>
    </source>
</evidence>
<dbReference type="SUPFAM" id="SSF160631">
    <property type="entry name" value="SMI1/KNR4-like"/>
    <property type="match status" value="1"/>
</dbReference>
<dbReference type="AlphaFoldDB" id="A0A9W6M9M7"/>
<dbReference type="EMBL" id="BSET01000002">
    <property type="protein sequence ID" value="GLK02466.1"/>
    <property type="molecule type" value="Genomic_DNA"/>
</dbReference>
<evidence type="ECO:0008006" key="3">
    <source>
        <dbReference type="Google" id="ProtNLM"/>
    </source>
</evidence>
<accession>A0A9W6M9M7</accession>
<dbReference type="InterPro" id="IPR037883">
    <property type="entry name" value="Knr4/Smi1-like_sf"/>
</dbReference>
<reference evidence="1" key="1">
    <citation type="journal article" date="2014" name="Int. J. Syst. Evol. Microbiol.">
        <title>Complete genome sequence of Corynebacterium casei LMG S-19264T (=DSM 44701T), isolated from a smear-ripened cheese.</title>
        <authorList>
            <consortium name="US DOE Joint Genome Institute (JGI-PGF)"/>
            <person name="Walter F."/>
            <person name="Albersmeier A."/>
            <person name="Kalinowski J."/>
            <person name="Ruckert C."/>
        </authorList>
    </citation>
    <scope>NUCLEOTIDE SEQUENCE</scope>
    <source>
        <strain evidence="1">VKM Ac-1958</strain>
    </source>
</reference>
<gene>
    <name evidence="1" type="ORF">GCM10017596_21810</name>
</gene>